<evidence type="ECO:0000313" key="2">
    <source>
        <dbReference type="EMBL" id="KAJ7223103.1"/>
    </source>
</evidence>
<comment type="caution">
    <text evidence="2">The sequence shown here is derived from an EMBL/GenBank/DDBJ whole genome shotgun (WGS) entry which is preliminary data.</text>
</comment>
<evidence type="ECO:0000256" key="1">
    <source>
        <dbReference type="SAM" id="MobiDB-lite"/>
    </source>
</evidence>
<evidence type="ECO:0000313" key="3">
    <source>
        <dbReference type="Proteomes" id="UP001219525"/>
    </source>
</evidence>
<dbReference type="AlphaFoldDB" id="A0AAD7E1Y1"/>
<protein>
    <submittedName>
        <fullName evidence="2">Uncharacterized protein</fullName>
    </submittedName>
</protein>
<keyword evidence="3" id="KW-1185">Reference proteome</keyword>
<reference evidence="2" key="1">
    <citation type="submission" date="2023-03" db="EMBL/GenBank/DDBJ databases">
        <title>Massive genome expansion in bonnet fungi (Mycena s.s.) driven by repeated elements and novel gene families across ecological guilds.</title>
        <authorList>
            <consortium name="Lawrence Berkeley National Laboratory"/>
            <person name="Harder C.B."/>
            <person name="Miyauchi S."/>
            <person name="Viragh M."/>
            <person name="Kuo A."/>
            <person name="Thoen E."/>
            <person name="Andreopoulos B."/>
            <person name="Lu D."/>
            <person name="Skrede I."/>
            <person name="Drula E."/>
            <person name="Henrissat B."/>
            <person name="Morin E."/>
            <person name="Kohler A."/>
            <person name="Barry K."/>
            <person name="LaButti K."/>
            <person name="Morin E."/>
            <person name="Salamov A."/>
            <person name="Lipzen A."/>
            <person name="Mereny Z."/>
            <person name="Hegedus B."/>
            <person name="Baldrian P."/>
            <person name="Stursova M."/>
            <person name="Weitz H."/>
            <person name="Taylor A."/>
            <person name="Grigoriev I.V."/>
            <person name="Nagy L.G."/>
            <person name="Martin F."/>
            <person name="Kauserud H."/>
        </authorList>
    </citation>
    <scope>NUCLEOTIDE SEQUENCE</scope>
    <source>
        <strain evidence="2">9144</strain>
    </source>
</reference>
<name>A0AAD7E1Y1_9AGAR</name>
<organism evidence="2 3">
    <name type="scientific">Mycena pura</name>
    <dbReference type="NCBI Taxonomy" id="153505"/>
    <lineage>
        <taxon>Eukaryota</taxon>
        <taxon>Fungi</taxon>
        <taxon>Dikarya</taxon>
        <taxon>Basidiomycota</taxon>
        <taxon>Agaricomycotina</taxon>
        <taxon>Agaricomycetes</taxon>
        <taxon>Agaricomycetidae</taxon>
        <taxon>Agaricales</taxon>
        <taxon>Marasmiineae</taxon>
        <taxon>Mycenaceae</taxon>
        <taxon>Mycena</taxon>
    </lineage>
</organism>
<feature type="region of interest" description="Disordered" evidence="1">
    <location>
        <begin position="186"/>
        <end position="206"/>
    </location>
</feature>
<dbReference type="EMBL" id="JARJCW010000006">
    <property type="protein sequence ID" value="KAJ7223103.1"/>
    <property type="molecule type" value="Genomic_DNA"/>
</dbReference>
<proteinExistence type="predicted"/>
<accession>A0AAD7E1Y1</accession>
<gene>
    <name evidence="2" type="ORF">GGX14DRAFT_657227</name>
</gene>
<sequence>MCSALLARAPPVSLWPTLDTDEDARTFDLLGLYATLARLCDLGTAPSVSSTSGDAARRHMSSRAPLDLYTVPHDQGPEWILDVVSPLYVPAATRQREQPDGGVPQVVQRFLPCRHWRVPAPRSGLRRGPLGRICGTCGVCTALDDFMLDPKLTQAHFVGAQPHGAPVVTASDLVSFYSIADTAVDGGTSWSSTSTRTRSATSAGTSDRVFAARRRADYGMEVQRHATCVGGDDAVCAPREGV</sequence>
<dbReference type="Proteomes" id="UP001219525">
    <property type="component" value="Unassembled WGS sequence"/>
</dbReference>
<feature type="compositionally biased region" description="Low complexity" evidence="1">
    <location>
        <begin position="187"/>
        <end position="206"/>
    </location>
</feature>